<dbReference type="InterPro" id="IPR012337">
    <property type="entry name" value="RNaseH-like_sf"/>
</dbReference>
<dbReference type="CDD" id="cd06127">
    <property type="entry name" value="DEDDh"/>
    <property type="match status" value="1"/>
</dbReference>
<accession>A0ABS9WFC4</accession>
<dbReference type="PANTHER" id="PTHR11472">
    <property type="entry name" value="DNA REPAIR DEAD HELICASE RAD3/XP-D SUBFAMILY MEMBER"/>
    <property type="match status" value="1"/>
</dbReference>
<evidence type="ECO:0000256" key="5">
    <source>
        <dbReference type="SAM" id="MobiDB-lite"/>
    </source>
</evidence>
<dbReference type="SMART" id="SM00491">
    <property type="entry name" value="HELICc2"/>
    <property type="match status" value="1"/>
</dbReference>
<dbReference type="SUPFAM" id="SSF52540">
    <property type="entry name" value="P-loop containing nucleoside triphosphate hydrolases"/>
    <property type="match status" value="1"/>
</dbReference>
<evidence type="ECO:0000256" key="3">
    <source>
        <dbReference type="ARBA" id="ARBA00022840"/>
    </source>
</evidence>
<evidence type="ECO:0000256" key="4">
    <source>
        <dbReference type="ARBA" id="ARBA00038058"/>
    </source>
</evidence>
<comment type="caution">
    <text evidence="7">The sequence shown here is derived from an EMBL/GenBank/DDBJ whole genome shotgun (WGS) entry which is preliminary data.</text>
</comment>
<keyword evidence="1" id="KW-0547">Nucleotide-binding</keyword>
<dbReference type="PROSITE" id="PS51193">
    <property type="entry name" value="HELICASE_ATP_BIND_2"/>
    <property type="match status" value="1"/>
</dbReference>
<reference evidence="7" key="1">
    <citation type="submission" date="2021-11" db="EMBL/GenBank/DDBJ databases">
        <title>A Novel Adlercreutzia Species, isolated from a Allomyrina dichotoma larva feces.</title>
        <authorList>
            <person name="Suh M.K."/>
        </authorList>
    </citation>
    <scope>NUCLEOTIDE SEQUENCE</scope>
    <source>
        <strain evidence="7">JBNU-10</strain>
    </source>
</reference>
<gene>
    <name evidence="7" type="ORF">LPT13_00910</name>
</gene>
<evidence type="ECO:0000256" key="1">
    <source>
        <dbReference type="ARBA" id="ARBA00022741"/>
    </source>
</evidence>
<sequence length="1105" mass="120274">MSDKLVEDTAEETASAAPQGVENVSRETFCAGEGAEGAELPGELARFISDGTCADVVARYAALPAQAAAADYGELDRNIVVIDTETTGFSLSHDELTQIAAARMERGEIVDWFITFVNPGKPIPDDVAHLTNIHDEDVADAPLPAEALAQLVEFVGDAKVVAHNAEFDRNFTTKHPAGYPLLENQWLDSLDLARIALPRMKSHRLIDLVRAFGAPLSTHRADEDVAATCALFRILLAGVDAMPEPLVREIAKMAPADQWPTVAVFDYFARRKAQEGLEIAPDLLEGAPATADVSREIPGVTQKGDTAQGEGVLQGEGAVQGASIGSPAAAPRDEFDVMFGVPPAAPAATAGTQLSAFAPAAERFSLRAMRRERLRGDERRAKLDADAIAEDPYRDLRFPTQQDVAEAFTAEGLVGGLYDDYVPREEQRVMAEAVRHAFDSSRNLMVEAGTGVGKSMAYLVPATMTSLINNVTVGVATKTNALLDQLVHHELPALAEALAARGQELTFTSLKGFSHYPCLRRIERIVEEGPRLRTVGNKEYPQAPALAALLSFIEQTDYDDLDGLKIDYRVLPRRSVTTTSHDCLRRKCPFYGTSCFVHGARRRAETANVVVTNHSLLFCDLAADNGLLPPIRYWVVDEAHGAENEARRAFSIEMPADDIRFLARRVAGDESSRNVFSRAERAAVIPGREEGAALFYALANKARSAGQAFAEAAEPFCEALRGLLFFDTNRRGKGYEVVELWINADIRSSATWADVVEKGRAMADRAEKLVTACQEMVALLEDAEGAAVVQREIASIALELKDIMRAVEVILVTAPDTYVYAATLSRKGDRPVDQLTAMPFNVGAALDEMLYANTHSVVFASATLTVGDSFAAFEGAMGLNTSEASACDTLLLASSYDFDAHMHVFVASDMPEPNDPRYLEVLERLLVGTHRAQRGSMLTLFTNRREMEKSFEAVQPALKEDDLRLVCQKWGVSVKGLRDDFLADEHLSLFALKSFWEGFDAPGATLKGVIIPKLPFAKPTDPLSCERGARDDAAWRRYVLPAAVMETKQAAGRLIRKADDEGVLILADKRLVTKGYGKSFLKSLPSRNITVCTIDEIIAALEQAS</sequence>
<proteinExistence type="inferred from homology"/>
<dbReference type="InterPro" id="IPR013520">
    <property type="entry name" value="Ribonucl_H"/>
</dbReference>
<dbReference type="Pfam" id="PF00929">
    <property type="entry name" value="RNase_T"/>
    <property type="match status" value="1"/>
</dbReference>
<dbReference type="EMBL" id="JAJMLW010000001">
    <property type="protein sequence ID" value="MCI2240916.1"/>
    <property type="molecule type" value="Genomic_DNA"/>
</dbReference>
<evidence type="ECO:0000259" key="6">
    <source>
        <dbReference type="PROSITE" id="PS51193"/>
    </source>
</evidence>
<evidence type="ECO:0000256" key="2">
    <source>
        <dbReference type="ARBA" id="ARBA00022801"/>
    </source>
</evidence>
<protein>
    <submittedName>
        <fullName evidence="7">DNA polymerase III subunit epsilon</fullName>
    </submittedName>
</protein>
<dbReference type="InterPro" id="IPR014013">
    <property type="entry name" value="Helic_SF1/SF2_ATP-bd_DinG/Rad3"/>
</dbReference>
<dbReference type="PANTHER" id="PTHR11472:SF34">
    <property type="entry name" value="REGULATOR OF TELOMERE ELONGATION HELICASE 1"/>
    <property type="match status" value="1"/>
</dbReference>
<name>A0ABS9WFC4_9ACTN</name>
<keyword evidence="2" id="KW-0378">Hydrolase</keyword>
<dbReference type="InterPro" id="IPR027417">
    <property type="entry name" value="P-loop_NTPase"/>
</dbReference>
<dbReference type="Gene3D" id="3.30.420.10">
    <property type="entry name" value="Ribonuclease H-like superfamily/Ribonuclease H"/>
    <property type="match status" value="1"/>
</dbReference>
<dbReference type="SMART" id="SM00479">
    <property type="entry name" value="EXOIII"/>
    <property type="match status" value="1"/>
</dbReference>
<dbReference type="SUPFAM" id="SSF53098">
    <property type="entry name" value="Ribonuclease H-like"/>
    <property type="match status" value="1"/>
</dbReference>
<keyword evidence="3" id="KW-0067">ATP-binding</keyword>
<evidence type="ECO:0000313" key="7">
    <source>
        <dbReference type="EMBL" id="MCI2240916.1"/>
    </source>
</evidence>
<dbReference type="Proteomes" id="UP001430755">
    <property type="component" value="Unassembled WGS sequence"/>
</dbReference>
<feature type="region of interest" description="Disordered" evidence="5">
    <location>
        <begin position="1"/>
        <end position="22"/>
    </location>
</feature>
<dbReference type="RefSeq" id="WP_242162590.1">
    <property type="nucleotide sequence ID" value="NZ_JAJMLW010000001.1"/>
</dbReference>
<feature type="domain" description="Helicase ATP-binding" evidence="6">
    <location>
        <begin position="413"/>
        <end position="691"/>
    </location>
</feature>
<comment type="similarity">
    <text evidence="4">Belongs to the helicase family. DinG subfamily.</text>
</comment>
<dbReference type="Gene3D" id="3.40.50.300">
    <property type="entry name" value="P-loop containing nucleotide triphosphate hydrolases"/>
    <property type="match status" value="2"/>
</dbReference>
<keyword evidence="8" id="KW-1185">Reference proteome</keyword>
<dbReference type="Pfam" id="PF13307">
    <property type="entry name" value="Helicase_C_2"/>
    <property type="match status" value="1"/>
</dbReference>
<organism evidence="7 8">
    <name type="scientific">Adlercreutzia faecimuris</name>
    <dbReference type="NCBI Taxonomy" id="2897341"/>
    <lineage>
        <taxon>Bacteria</taxon>
        <taxon>Bacillati</taxon>
        <taxon>Actinomycetota</taxon>
        <taxon>Coriobacteriia</taxon>
        <taxon>Eggerthellales</taxon>
        <taxon>Eggerthellaceae</taxon>
        <taxon>Adlercreutzia</taxon>
    </lineage>
</organism>
<evidence type="ECO:0000313" key="8">
    <source>
        <dbReference type="Proteomes" id="UP001430755"/>
    </source>
</evidence>
<dbReference type="InterPro" id="IPR036397">
    <property type="entry name" value="RNaseH_sf"/>
</dbReference>
<dbReference type="InterPro" id="IPR045028">
    <property type="entry name" value="DinG/Rad3-like"/>
</dbReference>
<dbReference type="InterPro" id="IPR006555">
    <property type="entry name" value="ATP-dep_Helicase_C"/>
</dbReference>